<evidence type="ECO:0000256" key="1">
    <source>
        <dbReference type="ARBA" id="ARBA00022472"/>
    </source>
</evidence>
<feature type="domain" description="NusG-like N-terminal" evidence="9">
    <location>
        <begin position="84"/>
        <end position="192"/>
    </location>
</feature>
<keyword evidence="1 5" id="KW-0806">Transcription termination</keyword>
<feature type="region of interest" description="Disordered" evidence="8">
    <location>
        <begin position="37"/>
        <end position="63"/>
    </location>
</feature>
<dbReference type="SMART" id="SM00738">
    <property type="entry name" value="NGN"/>
    <property type="match status" value="1"/>
</dbReference>
<dbReference type="InterPro" id="IPR043425">
    <property type="entry name" value="NusG-like"/>
</dbReference>
<dbReference type="EMBL" id="CP019606">
    <property type="protein sequence ID" value="AQP47647.1"/>
    <property type="molecule type" value="Genomic_DNA"/>
</dbReference>
<dbReference type="PRINTS" id="PR00338">
    <property type="entry name" value="NUSGTNSCPFCT"/>
</dbReference>
<evidence type="ECO:0000256" key="5">
    <source>
        <dbReference type="HAMAP-Rule" id="MF_00948"/>
    </source>
</evidence>
<dbReference type="AlphaFoldDB" id="A0A1Q2CNF9"/>
<dbReference type="InterPro" id="IPR014722">
    <property type="entry name" value="Rib_uL2_dom2"/>
</dbReference>
<dbReference type="GO" id="GO:0031564">
    <property type="term" value="P:transcription antitermination"/>
    <property type="evidence" value="ECO:0007669"/>
    <property type="project" value="UniProtKB-UniRule"/>
</dbReference>
<dbReference type="SUPFAM" id="SSF82679">
    <property type="entry name" value="N-utilization substance G protein NusG, N-terminal domain"/>
    <property type="match status" value="1"/>
</dbReference>
<dbReference type="InterPro" id="IPR006645">
    <property type="entry name" value="NGN-like_dom"/>
</dbReference>
<evidence type="ECO:0000256" key="6">
    <source>
        <dbReference type="NCBIfam" id="TIGR00922"/>
    </source>
</evidence>
<dbReference type="NCBIfam" id="TIGR00922">
    <property type="entry name" value="nusG"/>
    <property type="match status" value="1"/>
</dbReference>
<dbReference type="InterPro" id="IPR047050">
    <property type="entry name" value="NGN"/>
</dbReference>
<evidence type="ECO:0000256" key="3">
    <source>
        <dbReference type="ARBA" id="ARBA00023015"/>
    </source>
</evidence>
<comment type="similarity">
    <text evidence="5 7">Belongs to the NusG family.</text>
</comment>
<dbReference type="InterPro" id="IPR036735">
    <property type="entry name" value="NGN_dom_sf"/>
</dbReference>
<keyword evidence="12" id="KW-1185">Reference proteome</keyword>
<dbReference type="KEGG" id="tes:BW730_09230"/>
<dbReference type="GO" id="GO:0032784">
    <property type="term" value="P:regulation of DNA-templated transcription elongation"/>
    <property type="evidence" value="ECO:0007669"/>
    <property type="project" value="InterPro"/>
</dbReference>
<evidence type="ECO:0000256" key="8">
    <source>
        <dbReference type="SAM" id="MobiDB-lite"/>
    </source>
</evidence>
<gene>
    <name evidence="5" type="primary">nusG</name>
    <name evidence="11" type="ORF">BW730_09230</name>
</gene>
<evidence type="ECO:0000256" key="4">
    <source>
        <dbReference type="ARBA" id="ARBA00023163"/>
    </source>
</evidence>
<evidence type="ECO:0000259" key="10">
    <source>
        <dbReference type="SMART" id="SM00739"/>
    </source>
</evidence>
<dbReference type="CDD" id="cd06091">
    <property type="entry name" value="KOW_NusG"/>
    <property type="match status" value="1"/>
</dbReference>
<evidence type="ECO:0000259" key="9">
    <source>
        <dbReference type="SMART" id="SM00738"/>
    </source>
</evidence>
<dbReference type="InterPro" id="IPR001062">
    <property type="entry name" value="Transcrpt_antiterm_NusG"/>
</dbReference>
<reference evidence="12" key="1">
    <citation type="submission" date="2017-02" db="EMBL/GenBank/DDBJ databases">
        <title>Tessaracoccus aquaemaris sp. nov., isolated from the intestine of a Korean rockfish, Sebastes schlegelii, in a marine aquaculture pond.</title>
        <authorList>
            <person name="Tak E.J."/>
            <person name="Bae J.-W."/>
        </authorList>
    </citation>
    <scope>NUCLEOTIDE SEQUENCE [LARGE SCALE GENOMIC DNA]</scope>
    <source>
        <strain evidence="12">NSG39</strain>
    </source>
</reference>
<dbReference type="Gene3D" id="2.30.30.30">
    <property type="match status" value="1"/>
</dbReference>
<dbReference type="InterPro" id="IPR005824">
    <property type="entry name" value="KOW"/>
</dbReference>
<organism evidence="11 12">
    <name type="scientific">Tessaracoccus aquimaris</name>
    <dbReference type="NCBI Taxonomy" id="1332264"/>
    <lineage>
        <taxon>Bacteria</taxon>
        <taxon>Bacillati</taxon>
        <taxon>Actinomycetota</taxon>
        <taxon>Actinomycetes</taxon>
        <taxon>Propionibacteriales</taxon>
        <taxon>Propionibacteriaceae</taxon>
        <taxon>Tessaracoccus</taxon>
    </lineage>
</organism>
<dbReference type="PANTHER" id="PTHR30265:SF2">
    <property type="entry name" value="TRANSCRIPTION TERMINATION_ANTITERMINATION PROTEIN NUSG"/>
    <property type="match status" value="1"/>
</dbReference>
<dbReference type="PANTHER" id="PTHR30265">
    <property type="entry name" value="RHO-INTERACTING TRANSCRIPTION TERMINATION FACTOR NUSG"/>
    <property type="match status" value="1"/>
</dbReference>
<dbReference type="Proteomes" id="UP000188145">
    <property type="component" value="Chromosome"/>
</dbReference>
<evidence type="ECO:0000256" key="7">
    <source>
        <dbReference type="RuleBase" id="RU000538"/>
    </source>
</evidence>
<dbReference type="OrthoDB" id="9809075at2"/>
<accession>A0A1Q2CNF9</accession>
<feature type="domain" description="KOW" evidence="10">
    <location>
        <begin position="216"/>
        <end position="243"/>
    </location>
</feature>
<comment type="function">
    <text evidence="5 7">Participates in transcription elongation, termination and antitermination.</text>
</comment>
<keyword evidence="4 5" id="KW-0804">Transcription</keyword>
<dbReference type="SMART" id="SM00739">
    <property type="entry name" value="KOW"/>
    <property type="match status" value="1"/>
</dbReference>
<name>A0A1Q2CNF9_9ACTN</name>
<dbReference type="InterPro" id="IPR008991">
    <property type="entry name" value="Translation_prot_SH3-like_sf"/>
</dbReference>
<dbReference type="RefSeq" id="WP_077685976.1">
    <property type="nucleotide sequence ID" value="NZ_CP019606.1"/>
</dbReference>
<dbReference type="SUPFAM" id="SSF50104">
    <property type="entry name" value="Translation proteins SH3-like domain"/>
    <property type="match status" value="1"/>
</dbReference>
<evidence type="ECO:0000256" key="2">
    <source>
        <dbReference type="ARBA" id="ARBA00022814"/>
    </source>
</evidence>
<sequence>MTESDNTENTDFEIDLGAFEPEAPVEDDIEIDLGAIGAEDEDSDGETLSLTEDDEPEADEDDVDNDDAVAKALVELREELESKWGEWYVIHTYSGMENRVKQNVDSRAQSLNMEDYIFETIVPTEEVVEVRNNARKTVTRSVTPGYVLIRMELTDDSWSLVRQTPSVTGIVGHGQQPVALSIDEVLHMLTPSVIAKVNAAQAGAAVQRKKKVEVIDFAVGDSVMVTDGPFTGVHATITEINANTQRLRALVEILGRETPVDLEFKQVEKVV</sequence>
<keyword evidence="2 5" id="KW-0889">Transcription antitermination</keyword>
<dbReference type="CDD" id="cd09891">
    <property type="entry name" value="NGN_Bact_1"/>
    <property type="match status" value="1"/>
</dbReference>
<dbReference type="Gene3D" id="3.30.70.940">
    <property type="entry name" value="NusG, N-terminal domain"/>
    <property type="match status" value="1"/>
</dbReference>
<dbReference type="GO" id="GO:0006353">
    <property type="term" value="P:DNA-templated transcription termination"/>
    <property type="evidence" value="ECO:0007669"/>
    <property type="project" value="UniProtKB-UniRule"/>
</dbReference>
<protein>
    <recommendedName>
        <fullName evidence="5 6">Transcription termination/antitermination protein NusG</fullName>
    </recommendedName>
</protein>
<evidence type="ECO:0000313" key="11">
    <source>
        <dbReference type="EMBL" id="AQP47647.1"/>
    </source>
</evidence>
<feature type="compositionally biased region" description="Acidic residues" evidence="8">
    <location>
        <begin position="1"/>
        <end position="14"/>
    </location>
</feature>
<dbReference type="FunFam" id="2.30.30.30:FF:000002">
    <property type="entry name" value="Transcription termination/antitermination factor NusG"/>
    <property type="match status" value="1"/>
</dbReference>
<dbReference type="HAMAP" id="MF_00948">
    <property type="entry name" value="NusG"/>
    <property type="match status" value="1"/>
</dbReference>
<feature type="region of interest" description="Disordered" evidence="8">
    <location>
        <begin position="1"/>
        <end position="23"/>
    </location>
</feature>
<dbReference type="STRING" id="1332264.BW730_09230"/>
<dbReference type="GO" id="GO:0005829">
    <property type="term" value="C:cytosol"/>
    <property type="evidence" value="ECO:0007669"/>
    <property type="project" value="TreeGrafter"/>
</dbReference>
<evidence type="ECO:0000313" key="12">
    <source>
        <dbReference type="Proteomes" id="UP000188145"/>
    </source>
</evidence>
<dbReference type="Pfam" id="PF02357">
    <property type="entry name" value="NusG"/>
    <property type="match status" value="1"/>
</dbReference>
<proteinExistence type="inferred from homology"/>
<feature type="compositionally biased region" description="Acidic residues" evidence="8">
    <location>
        <begin position="38"/>
        <end position="63"/>
    </location>
</feature>
<keyword evidence="3 5" id="KW-0805">Transcription regulation</keyword>
<dbReference type="GO" id="GO:0006354">
    <property type="term" value="P:DNA-templated transcription elongation"/>
    <property type="evidence" value="ECO:0007669"/>
    <property type="project" value="UniProtKB-UniRule"/>
</dbReference>